<protein>
    <submittedName>
        <fullName evidence="2">Ovule protein</fullName>
    </submittedName>
</protein>
<dbReference type="AlphaFoldDB" id="A0A1I7XSW8"/>
<evidence type="ECO:0000313" key="2">
    <source>
        <dbReference type="WBParaSite" id="Hba_20920"/>
    </source>
</evidence>
<accession>A0A1I7XSW8</accession>
<dbReference type="Proteomes" id="UP000095283">
    <property type="component" value="Unplaced"/>
</dbReference>
<organism evidence="1 2">
    <name type="scientific">Heterorhabditis bacteriophora</name>
    <name type="common">Entomopathogenic nematode worm</name>
    <dbReference type="NCBI Taxonomy" id="37862"/>
    <lineage>
        <taxon>Eukaryota</taxon>
        <taxon>Metazoa</taxon>
        <taxon>Ecdysozoa</taxon>
        <taxon>Nematoda</taxon>
        <taxon>Chromadorea</taxon>
        <taxon>Rhabditida</taxon>
        <taxon>Rhabditina</taxon>
        <taxon>Rhabditomorpha</taxon>
        <taxon>Strongyloidea</taxon>
        <taxon>Heterorhabditidae</taxon>
        <taxon>Heterorhabditis</taxon>
    </lineage>
</organism>
<keyword evidence="1" id="KW-1185">Reference proteome</keyword>
<dbReference type="WBParaSite" id="Hba_20920">
    <property type="protein sequence ID" value="Hba_20920"/>
    <property type="gene ID" value="Hba_20920"/>
</dbReference>
<proteinExistence type="predicted"/>
<sequence length="80" mass="9494">MNTSKHSVSSCCQAKNVWMGQLTLTEEQVGLKEEKRVCKYESMGESRWQKAIYFRHQVTYQDTHINKKLNDKTMKLYIYA</sequence>
<evidence type="ECO:0000313" key="1">
    <source>
        <dbReference type="Proteomes" id="UP000095283"/>
    </source>
</evidence>
<name>A0A1I7XSW8_HETBA</name>
<reference evidence="2" key="1">
    <citation type="submission" date="2016-11" db="UniProtKB">
        <authorList>
            <consortium name="WormBaseParasite"/>
        </authorList>
    </citation>
    <scope>IDENTIFICATION</scope>
</reference>